<dbReference type="Gene3D" id="3.90.1640.10">
    <property type="entry name" value="inorganic pyrophosphatase (n-terminal core)"/>
    <property type="match status" value="1"/>
</dbReference>
<accession>Q1Q091</accession>
<dbReference type="PANTHER" id="PTHR47618">
    <property type="entry name" value="BIFUNCTIONAL OLIGORIBONUCLEASE AND PAP PHOSPHATASE NRNA"/>
    <property type="match status" value="1"/>
</dbReference>
<dbReference type="KEGG" id="kst:KSMBR1_1750"/>
<dbReference type="InterPro" id="IPR036291">
    <property type="entry name" value="NAD(P)-bd_dom_sf"/>
</dbReference>
<feature type="domain" description="RCK N-terminal" evidence="1">
    <location>
        <begin position="2"/>
        <end position="115"/>
    </location>
</feature>
<sequence>MYIILGCDCVARALVKNLSKSGEEEILVIDKDEQALNALKEFNITTITADIYDYNFSSLPGKDPVAFIILQKNPKENLALIKRIKELFPDKFVLTQVTDDKESSESMAAGADRAVESVRILSDAILNELESAKLRRSASKLVKVLREATNNGLAIFLQNNPDPDAIASGLALKRIAGEYGIKSKIYYGGNIGHQENKALVNLLQTDLIRLNTPDESLSIINSVDKIALIEASIPSKNNILPPDTNVHVIIDHHQTDISLVKGEFVEIMPGIGANSSIMTRYLRYLGIAPDVPLATALRYGIRVDTSGFTRNTTTEDLDAAAYLSPLVDVGLLNQIENPPMSAETMDIIGRAIRNREVRGAYLTSFVEFITDRDALPQAAELMLQMEGISTVLVFGIDKDKVQLSARSVDSRINLASLLQKAFGFMNAGGHATMAAGCIELGIFGDVTDKRSLSKITFDAVRKKFFSAAGVDIEKREIPDDLESIMNYSVKD</sequence>
<evidence type="ECO:0000313" key="7">
    <source>
        <dbReference type="Proteomes" id="UP000501926"/>
    </source>
</evidence>
<dbReference type="InterPro" id="IPR051319">
    <property type="entry name" value="Oligoribo/pAp-PDE_c-di-AMP_PDE"/>
</dbReference>
<evidence type="ECO:0000313" key="3">
    <source>
        <dbReference type="EMBL" id="CAJ72750.1"/>
    </source>
</evidence>
<dbReference type="InterPro" id="IPR038763">
    <property type="entry name" value="DHH_sf"/>
</dbReference>
<dbReference type="EMBL" id="CP049055">
    <property type="protein sequence ID" value="QII09872.1"/>
    <property type="molecule type" value="Genomic_DNA"/>
</dbReference>
<dbReference type="Proteomes" id="UP000501926">
    <property type="component" value="Chromosome"/>
</dbReference>
<name>Q1Q091_KUEST</name>
<gene>
    <name evidence="4" type="ORF">KsCSTR_04930</name>
    <name evidence="5" type="ORF">KSMBR1_1750</name>
    <name evidence="3" type="ORF">kustd2005</name>
</gene>
<dbReference type="GO" id="GO:0003676">
    <property type="term" value="F:nucleic acid binding"/>
    <property type="evidence" value="ECO:0007669"/>
    <property type="project" value="InterPro"/>
</dbReference>
<evidence type="ECO:0000313" key="4">
    <source>
        <dbReference type="EMBL" id="QII09872.1"/>
    </source>
</evidence>
<dbReference type="OrthoDB" id="9803668at2"/>
<feature type="domain" description="DHHA1" evidence="2">
    <location>
        <begin position="360"/>
        <end position="439"/>
    </location>
</feature>
<dbReference type="Gene3D" id="3.10.310.30">
    <property type="match status" value="1"/>
</dbReference>
<dbReference type="InterPro" id="IPR003148">
    <property type="entry name" value="RCK_N"/>
</dbReference>
<evidence type="ECO:0000259" key="2">
    <source>
        <dbReference type="Pfam" id="PF02272"/>
    </source>
</evidence>
<organism evidence="3">
    <name type="scientific">Kuenenia stuttgartiensis</name>
    <dbReference type="NCBI Taxonomy" id="174633"/>
    <lineage>
        <taxon>Bacteria</taxon>
        <taxon>Pseudomonadati</taxon>
        <taxon>Planctomycetota</taxon>
        <taxon>Candidatus Brocadiia</taxon>
        <taxon>Candidatus Brocadiales</taxon>
        <taxon>Candidatus Brocadiaceae</taxon>
        <taxon>Candidatus Kuenenia</taxon>
    </lineage>
</organism>
<evidence type="ECO:0000313" key="6">
    <source>
        <dbReference type="Proteomes" id="UP000221734"/>
    </source>
</evidence>
<dbReference type="Pfam" id="PF02272">
    <property type="entry name" value="DHHA1"/>
    <property type="match status" value="1"/>
</dbReference>
<proteinExistence type="predicted"/>
<evidence type="ECO:0000313" key="5">
    <source>
        <dbReference type="EMBL" id="SOH04249.1"/>
    </source>
</evidence>
<reference evidence="3" key="2">
    <citation type="submission" date="2006-01" db="EMBL/GenBank/DDBJ databases">
        <authorList>
            <person name="Genoscope"/>
        </authorList>
    </citation>
    <scope>NUCLEOTIDE SEQUENCE</scope>
</reference>
<dbReference type="AlphaFoldDB" id="Q1Q091"/>
<reference evidence="5" key="3">
    <citation type="submission" date="2017-10" db="EMBL/GenBank/DDBJ databases">
        <authorList>
            <person name="Banno H."/>
            <person name="Chua N.-H."/>
        </authorList>
    </citation>
    <scope>NUCLEOTIDE SEQUENCE [LARGE SCALE GENOMIC DNA]</scope>
    <source>
        <strain evidence="5">Kuenenia_mbr1_ru-nijmegen</strain>
    </source>
</reference>
<dbReference type="EMBL" id="LT934425">
    <property type="protein sequence ID" value="SOH04249.1"/>
    <property type="molecule type" value="Genomic_DNA"/>
</dbReference>
<evidence type="ECO:0000259" key="1">
    <source>
        <dbReference type="Pfam" id="PF02254"/>
    </source>
</evidence>
<protein>
    <submittedName>
        <fullName evidence="4">Kef-type K+ transport systems (NAD-binding component fused to domain related to exopolyphosphatase)</fullName>
    </submittedName>
</protein>
<reference evidence="6" key="4">
    <citation type="submission" date="2017-10" db="EMBL/GenBank/DDBJ databases">
        <authorList>
            <person name="Frank J."/>
        </authorList>
    </citation>
    <scope>NUCLEOTIDE SEQUENCE [LARGE SCALE GENOMIC DNA]</scope>
</reference>
<dbReference type="EMBL" id="CT573072">
    <property type="protein sequence ID" value="CAJ72750.1"/>
    <property type="molecule type" value="Genomic_DNA"/>
</dbReference>
<reference evidence="4 7" key="5">
    <citation type="submission" date="2020-02" db="EMBL/GenBank/DDBJ databases">
        <title>Newly sequenced genome of strain CSTR1 showed variability in Candidatus Kuenenia stuttgartiensis genomes.</title>
        <authorList>
            <person name="Ding C."/>
            <person name="Adrian L."/>
        </authorList>
    </citation>
    <scope>NUCLEOTIDE SEQUENCE [LARGE SCALE GENOMIC DNA]</scope>
    <source>
        <strain evidence="4 7">CSTR1</strain>
    </source>
</reference>
<dbReference type="SUPFAM" id="SSF51735">
    <property type="entry name" value="NAD(P)-binding Rossmann-fold domains"/>
    <property type="match status" value="1"/>
</dbReference>
<dbReference type="GO" id="GO:0006813">
    <property type="term" value="P:potassium ion transport"/>
    <property type="evidence" value="ECO:0007669"/>
    <property type="project" value="InterPro"/>
</dbReference>
<dbReference type="SUPFAM" id="SSF64182">
    <property type="entry name" value="DHH phosphoesterases"/>
    <property type="match status" value="1"/>
</dbReference>
<keyword evidence="6" id="KW-1185">Reference proteome</keyword>
<dbReference type="PANTHER" id="PTHR47618:SF1">
    <property type="entry name" value="BIFUNCTIONAL OLIGORIBONUCLEASE AND PAP PHOSPHATASE NRNA"/>
    <property type="match status" value="1"/>
</dbReference>
<dbReference type="InterPro" id="IPR003156">
    <property type="entry name" value="DHHA1_dom"/>
</dbReference>
<dbReference type="Gene3D" id="3.40.50.720">
    <property type="entry name" value="NAD(P)-binding Rossmann-like Domain"/>
    <property type="match status" value="1"/>
</dbReference>
<dbReference type="Proteomes" id="UP000221734">
    <property type="component" value="Chromosome Kuenenia_stuttgartiensis_MBR1"/>
</dbReference>
<reference evidence="3" key="1">
    <citation type="journal article" date="2006" name="Nature">
        <title>Deciphering the evolution and metabolism of an anammox bacterium from a community genome.</title>
        <authorList>
            <person name="Strous M."/>
            <person name="Pelletier E."/>
            <person name="Mangenot S."/>
            <person name="Rattei T."/>
            <person name="Lehner A."/>
            <person name="Taylor M.W."/>
            <person name="Horn M."/>
            <person name="Daims H."/>
            <person name="Bartol-Mavel D."/>
            <person name="Wincker P."/>
            <person name="Barbe V."/>
            <person name="Fonknechten N."/>
            <person name="Vallenet D."/>
            <person name="Segurens B."/>
            <person name="Schenowitz-Truong C."/>
            <person name="Medigue C."/>
            <person name="Collingro A."/>
            <person name="Snel B."/>
            <person name="Dutilh B.E."/>
            <person name="OpDenCamp H.J.M."/>
            <person name="vanDerDrift C."/>
            <person name="Cirpus I."/>
            <person name="vanDePas-Schoonen K.T."/>
            <person name="Harhangi H.R."/>
            <person name="vanNiftrik L."/>
            <person name="Schmid M."/>
            <person name="Keltjens J."/>
            <person name="vanDeVossenberg J."/>
            <person name="Kartal B."/>
            <person name="Meier H."/>
            <person name="Frishman D."/>
            <person name="Huynen M.A."/>
            <person name="Mewes H."/>
            <person name="Weissenbach J."/>
            <person name="Jetten M.S.M."/>
            <person name="Wagner M."/>
            <person name="LePaslier D."/>
        </authorList>
    </citation>
    <scope>NUCLEOTIDE SEQUENCE</scope>
</reference>
<dbReference type="RefSeq" id="WP_099324973.1">
    <property type="nucleotide sequence ID" value="NZ_CP049055.1"/>
</dbReference>
<dbReference type="Pfam" id="PF02254">
    <property type="entry name" value="TrkA_N"/>
    <property type="match status" value="1"/>
</dbReference>